<reference evidence="3" key="1">
    <citation type="submission" date="2020-02" db="EMBL/GenBank/DDBJ databases">
        <authorList>
            <person name="Meier V. D."/>
        </authorList>
    </citation>
    <scope>NUCLEOTIDE SEQUENCE</scope>
    <source>
        <strain evidence="3">AVDCRST_MAG76</strain>
    </source>
</reference>
<gene>
    <name evidence="3" type="ORF">AVDCRST_MAG76-725</name>
</gene>
<name>A0A6J4HEW9_9ACTN</name>
<feature type="domain" description="Transcription factor zinc-finger" evidence="2">
    <location>
        <begin position="7"/>
        <end position="46"/>
    </location>
</feature>
<feature type="region of interest" description="Disordered" evidence="1">
    <location>
        <begin position="55"/>
        <end position="92"/>
    </location>
</feature>
<dbReference type="Pfam" id="PF13453">
    <property type="entry name" value="Zn_ribbon_TFIIB"/>
    <property type="match status" value="1"/>
</dbReference>
<protein>
    <recommendedName>
        <fullName evidence="2">Transcription factor zinc-finger domain-containing protein</fullName>
    </recommendedName>
</protein>
<dbReference type="AlphaFoldDB" id="A0A6J4HEW9"/>
<evidence type="ECO:0000259" key="2">
    <source>
        <dbReference type="Pfam" id="PF13453"/>
    </source>
</evidence>
<dbReference type="InterPro" id="IPR027392">
    <property type="entry name" value="TF_Znf"/>
</dbReference>
<proteinExistence type="predicted"/>
<feature type="compositionally biased region" description="Basic and acidic residues" evidence="1">
    <location>
        <begin position="55"/>
        <end position="71"/>
    </location>
</feature>
<sequence>MSTRQLRCPSCDGPMNPVERRGVIIDLCRDCKGVYLDRGELDKLLDVAEAQEVRYASEPDRPGFRPQRGRDYDDDDDDDDRRWGHEGGRRKKKRGGFLSELFEGD</sequence>
<evidence type="ECO:0000256" key="1">
    <source>
        <dbReference type="SAM" id="MobiDB-lite"/>
    </source>
</evidence>
<dbReference type="EMBL" id="CADCSZ010000042">
    <property type="protein sequence ID" value="CAA9221602.1"/>
    <property type="molecule type" value="Genomic_DNA"/>
</dbReference>
<evidence type="ECO:0000313" key="3">
    <source>
        <dbReference type="EMBL" id="CAA9221602.1"/>
    </source>
</evidence>
<accession>A0A6J4HEW9</accession>
<organism evidence="3">
    <name type="scientific">uncultured Acidimicrobiales bacterium</name>
    <dbReference type="NCBI Taxonomy" id="310071"/>
    <lineage>
        <taxon>Bacteria</taxon>
        <taxon>Bacillati</taxon>
        <taxon>Actinomycetota</taxon>
        <taxon>Acidimicrobiia</taxon>
        <taxon>Acidimicrobiales</taxon>
        <taxon>environmental samples</taxon>
    </lineage>
</organism>